<dbReference type="PROSITE" id="PS01117">
    <property type="entry name" value="HTH_MARR_1"/>
    <property type="match status" value="1"/>
</dbReference>
<name>A0A1C2I5W3_ACITH</name>
<keyword evidence="1" id="KW-0805">Transcription regulation</keyword>
<dbReference type="InterPro" id="IPR036388">
    <property type="entry name" value="WH-like_DNA-bd_sf"/>
</dbReference>
<proteinExistence type="predicted"/>
<dbReference type="PANTHER" id="PTHR33164:SF43">
    <property type="entry name" value="HTH-TYPE TRANSCRIPTIONAL REPRESSOR YETL"/>
    <property type="match status" value="1"/>
</dbReference>
<evidence type="ECO:0000256" key="3">
    <source>
        <dbReference type="ARBA" id="ARBA00023163"/>
    </source>
</evidence>
<keyword evidence="2" id="KW-0238">DNA-binding</keyword>
<dbReference type="InterPro" id="IPR039422">
    <property type="entry name" value="MarR/SlyA-like"/>
</dbReference>
<dbReference type="AlphaFoldDB" id="A0A1C2I5W3"/>
<dbReference type="Pfam" id="PF12802">
    <property type="entry name" value="MarR_2"/>
    <property type="match status" value="1"/>
</dbReference>
<reference evidence="5 6" key="1">
    <citation type="journal article" date="2016" name="Int. J. Mol. Sci.">
        <title>Comparative genomics of the extreme acidophile Acidithiobacillus thiooxidans reveals intraspecific divergence and niche adaptation.</title>
        <authorList>
            <person name="Zhang X."/>
            <person name="Feng X."/>
            <person name="Tao J."/>
            <person name="Ma L."/>
            <person name="Xiao Y."/>
            <person name="Liang Y."/>
            <person name="Liu X."/>
            <person name="Yin H."/>
        </authorList>
    </citation>
    <scope>NUCLEOTIDE SEQUENCE [LARGE SCALE GENOMIC DNA]</scope>
    <source>
        <strain evidence="5 6">A02</strain>
    </source>
</reference>
<gene>
    <name evidence="5" type="ORF">A6P07_11665</name>
</gene>
<dbReference type="PROSITE" id="PS50995">
    <property type="entry name" value="HTH_MARR_2"/>
    <property type="match status" value="1"/>
</dbReference>
<evidence type="ECO:0000313" key="5">
    <source>
        <dbReference type="EMBL" id="OCX71591.1"/>
    </source>
</evidence>
<dbReference type="PANTHER" id="PTHR33164">
    <property type="entry name" value="TRANSCRIPTIONAL REGULATOR, MARR FAMILY"/>
    <property type="match status" value="1"/>
</dbReference>
<dbReference type="GO" id="GO:0003700">
    <property type="term" value="F:DNA-binding transcription factor activity"/>
    <property type="evidence" value="ECO:0007669"/>
    <property type="project" value="InterPro"/>
</dbReference>
<dbReference type="RefSeq" id="WP_024895162.1">
    <property type="nucleotide sequence ID" value="NZ_LWRZ01000263.1"/>
</dbReference>
<dbReference type="GO" id="GO:0006950">
    <property type="term" value="P:response to stress"/>
    <property type="evidence" value="ECO:0007669"/>
    <property type="project" value="TreeGrafter"/>
</dbReference>
<evidence type="ECO:0000256" key="1">
    <source>
        <dbReference type="ARBA" id="ARBA00023015"/>
    </source>
</evidence>
<organism evidence="5 6">
    <name type="scientific">Acidithiobacillus thiooxidans</name>
    <name type="common">Thiobacillus thiooxidans</name>
    <dbReference type="NCBI Taxonomy" id="930"/>
    <lineage>
        <taxon>Bacteria</taxon>
        <taxon>Pseudomonadati</taxon>
        <taxon>Pseudomonadota</taxon>
        <taxon>Acidithiobacillia</taxon>
        <taxon>Acidithiobacillales</taxon>
        <taxon>Acidithiobacillaceae</taxon>
        <taxon>Acidithiobacillus</taxon>
    </lineage>
</organism>
<accession>A0A1C2I5W3</accession>
<dbReference type="Gene3D" id="1.10.10.10">
    <property type="entry name" value="Winged helix-like DNA-binding domain superfamily/Winged helix DNA-binding domain"/>
    <property type="match status" value="1"/>
</dbReference>
<evidence type="ECO:0000259" key="4">
    <source>
        <dbReference type="PROSITE" id="PS50995"/>
    </source>
</evidence>
<evidence type="ECO:0000313" key="6">
    <source>
        <dbReference type="Proteomes" id="UP000094893"/>
    </source>
</evidence>
<dbReference type="SUPFAM" id="SSF46785">
    <property type="entry name" value="Winged helix' DNA-binding domain"/>
    <property type="match status" value="1"/>
</dbReference>
<sequence>MKPGNHQSAGTWAKNFHLAARSVIDMTLQPYDLGPTQWYVLWHLVHDGSLAQRDLLQPLQIEKATLSGVVSALVRKELIEQTTDPADQRQKRLSITQAGQALWAKLPDPIDLILKTAFAGVCEHDLATVTQVLSLGTARLNSLLNKDKKS</sequence>
<keyword evidence="3" id="KW-0804">Transcription</keyword>
<dbReference type="InterPro" id="IPR023187">
    <property type="entry name" value="Tscrpt_reg_MarR-type_CS"/>
</dbReference>
<dbReference type="EMBL" id="LWSA01000164">
    <property type="protein sequence ID" value="OCX71591.1"/>
    <property type="molecule type" value="Genomic_DNA"/>
</dbReference>
<protein>
    <submittedName>
        <fullName evidence="5">MarR family transcriptional regulator</fullName>
    </submittedName>
</protein>
<dbReference type="Proteomes" id="UP000094893">
    <property type="component" value="Unassembled WGS sequence"/>
</dbReference>
<dbReference type="InterPro" id="IPR036390">
    <property type="entry name" value="WH_DNA-bd_sf"/>
</dbReference>
<dbReference type="InterPro" id="IPR000835">
    <property type="entry name" value="HTH_MarR-typ"/>
</dbReference>
<comment type="caution">
    <text evidence="5">The sequence shown here is derived from an EMBL/GenBank/DDBJ whole genome shotgun (WGS) entry which is preliminary data.</text>
</comment>
<feature type="domain" description="HTH marR-type" evidence="4">
    <location>
        <begin position="1"/>
        <end position="138"/>
    </location>
</feature>
<dbReference type="SMART" id="SM00347">
    <property type="entry name" value="HTH_MARR"/>
    <property type="match status" value="1"/>
</dbReference>
<evidence type="ECO:0000256" key="2">
    <source>
        <dbReference type="ARBA" id="ARBA00023125"/>
    </source>
</evidence>
<dbReference type="GO" id="GO:0003677">
    <property type="term" value="F:DNA binding"/>
    <property type="evidence" value="ECO:0007669"/>
    <property type="project" value="UniProtKB-KW"/>
</dbReference>